<organism evidence="2 3">
    <name type="scientific">Burkholderia cepacia</name>
    <name type="common">Pseudomonas cepacia</name>
    <dbReference type="NCBI Taxonomy" id="292"/>
    <lineage>
        <taxon>Bacteria</taxon>
        <taxon>Pseudomonadati</taxon>
        <taxon>Pseudomonadota</taxon>
        <taxon>Betaproteobacteria</taxon>
        <taxon>Burkholderiales</taxon>
        <taxon>Burkholderiaceae</taxon>
        <taxon>Burkholderia</taxon>
        <taxon>Burkholderia cepacia complex</taxon>
    </lineage>
</organism>
<dbReference type="EMBL" id="QLUZ01000023">
    <property type="protein sequence ID" value="RAQ03260.1"/>
    <property type="molecule type" value="Genomic_DNA"/>
</dbReference>
<dbReference type="SUPFAM" id="SSF51735">
    <property type="entry name" value="NAD(P)-binding Rossmann-fold domains"/>
    <property type="match status" value="1"/>
</dbReference>
<accession>A0AAQ0JHA2</accession>
<feature type="domain" description="NAD-dependent epimerase/dehydratase" evidence="1">
    <location>
        <begin position="21"/>
        <end position="252"/>
    </location>
</feature>
<gene>
    <name evidence="2" type="ORF">DPR02_29755</name>
</gene>
<dbReference type="InterPro" id="IPR036291">
    <property type="entry name" value="NAD(P)-bd_dom_sf"/>
</dbReference>
<dbReference type="Pfam" id="PF01370">
    <property type="entry name" value="Epimerase"/>
    <property type="match status" value="1"/>
</dbReference>
<dbReference type="PRINTS" id="PR01713">
    <property type="entry name" value="NUCEPIMERASE"/>
</dbReference>
<dbReference type="InterPro" id="IPR001509">
    <property type="entry name" value="Epimerase_deHydtase"/>
</dbReference>
<dbReference type="Gene3D" id="3.90.25.10">
    <property type="entry name" value="UDP-galactose 4-epimerase, domain 1"/>
    <property type="match status" value="1"/>
</dbReference>
<reference evidence="2 3" key="1">
    <citation type="submission" date="2018-06" db="EMBL/GenBank/DDBJ databases">
        <title>Towards the identification of Burkholderia cepacia strain which caused fatal septicemia.</title>
        <authorList>
            <person name="Bui L.A.T."/>
            <person name="Zakharova I.B."/>
            <person name="Shpak I.M."/>
            <person name="Teteryatnikova N."/>
            <person name="Ustinov D.V."/>
            <person name="Kuzyutina Y.A."/>
            <person name="Nguyen H.N."/>
            <person name="Antonov A.S."/>
            <person name="Avdyusheva E.F."/>
            <person name="Victorov D.V."/>
        </authorList>
    </citation>
    <scope>NUCLEOTIDE SEQUENCE [LARGE SCALE GENOMIC DNA]</scope>
    <source>
        <strain evidence="2 3">PT02</strain>
    </source>
</reference>
<proteinExistence type="predicted"/>
<dbReference type="PANTHER" id="PTHR43245">
    <property type="entry name" value="BIFUNCTIONAL POLYMYXIN RESISTANCE PROTEIN ARNA"/>
    <property type="match status" value="1"/>
</dbReference>
<dbReference type="AlphaFoldDB" id="A0AAQ0JHA2"/>
<evidence type="ECO:0000313" key="2">
    <source>
        <dbReference type="EMBL" id="RAQ03260.1"/>
    </source>
</evidence>
<dbReference type="InterPro" id="IPR050177">
    <property type="entry name" value="Lipid_A_modif_metabolic_enz"/>
</dbReference>
<dbReference type="Gene3D" id="3.40.50.720">
    <property type="entry name" value="NAD(P)-binding Rossmann-like Domain"/>
    <property type="match status" value="1"/>
</dbReference>
<evidence type="ECO:0000259" key="1">
    <source>
        <dbReference type="Pfam" id="PF01370"/>
    </source>
</evidence>
<evidence type="ECO:0000313" key="3">
    <source>
        <dbReference type="Proteomes" id="UP000248899"/>
    </source>
</evidence>
<sequence length="336" mass="36291">MRGKAMQRFDDGKSLAGARCTVLGANGFIGTNLCLALHRAGATVIGAGRSAAARAELAEKVTWRRADLATGSGLDDAIRSSDFVFHLVNTLLPAPSNEAKSRDVEENLVGTLRLLELCRAHGVKKVIYASSGGTVYGPQSVVPINEDAIPRPICSYGIVKHAVEGYLHLFRHLHQLDYVALRIANPFGEYQMPHDQGLIATLFGKALSRTPISIWGDGSVVRDYVYIQDVVEAIITSTTLDTPHSPRIFNIGSGVGKSVNDVIQSIASIHRDLPSVEYSPGRAADVPMNILDIRRARDYLGWTPSTDWQSALGITYRWLCGALDAAEGTHPYAATA</sequence>
<protein>
    <submittedName>
        <fullName evidence="2">NAD-dependent epimerase</fullName>
    </submittedName>
</protein>
<comment type="caution">
    <text evidence="2">The sequence shown here is derived from an EMBL/GenBank/DDBJ whole genome shotgun (WGS) entry which is preliminary data.</text>
</comment>
<dbReference type="Proteomes" id="UP000248899">
    <property type="component" value="Unassembled WGS sequence"/>
</dbReference>
<name>A0AAQ0JHA2_BURCE</name>
<dbReference type="PANTHER" id="PTHR43245:SF13">
    <property type="entry name" value="UDP-D-APIOSE_UDP-D-XYLOSE SYNTHASE 2"/>
    <property type="match status" value="1"/>
</dbReference>